<dbReference type="Proteomes" id="UP001620597">
    <property type="component" value="Unassembled WGS sequence"/>
</dbReference>
<sequence length="235" mass="26484">MKTPLQAALAKLQIAKKELNMDDHGYRQVLIRNGAPMEDPSSRNMTISQIDAALKEFIGLGWQPKRRKPAAGGTRQSPPSRHREHKTRIDKIRAIWINMHRDGFIDDGSETALMAWVRKQTRAKEGQIDALEWLEQTGMTNTVLEQLKAWQRRVTNSATNGDLMLIMSAVPVLAEQGRTVTQTEAAQILLDHHVITWNPLFEKLAIKNSEHYATSRRELRPISVIFGAAGSQTCS</sequence>
<keyword evidence="3" id="KW-1185">Reference proteome</keyword>
<proteinExistence type="predicted"/>
<dbReference type="RefSeq" id="WP_416204923.1">
    <property type="nucleotide sequence ID" value="NZ_JBBKTX010000003.1"/>
</dbReference>
<dbReference type="EMBL" id="JBBKTX010000003">
    <property type="protein sequence ID" value="MFK4751468.1"/>
    <property type="molecule type" value="Genomic_DNA"/>
</dbReference>
<feature type="region of interest" description="Disordered" evidence="1">
    <location>
        <begin position="64"/>
        <end position="86"/>
    </location>
</feature>
<dbReference type="Pfam" id="PF06252">
    <property type="entry name" value="GemA"/>
    <property type="match status" value="1"/>
</dbReference>
<evidence type="ECO:0000313" key="2">
    <source>
        <dbReference type="EMBL" id="MFK4751468.1"/>
    </source>
</evidence>
<evidence type="ECO:0000313" key="3">
    <source>
        <dbReference type="Proteomes" id="UP001620597"/>
    </source>
</evidence>
<dbReference type="InterPro" id="IPR009363">
    <property type="entry name" value="Phage_Mu_Gp16"/>
</dbReference>
<name>A0ABW8NES8_9GAMM</name>
<protein>
    <submittedName>
        <fullName evidence="2">Regulatory protein GemA</fullName>
    </submittedName>
</protein>
<gene>
    <name evidence="2" type="ORF">WG929_03495</name>
</gene>
<organism evidence="2 3">
    <name type="scientific">Oceanobacter antarcticus</name>
    <dbReference type="NCBI Taxonomy" id="3133425"/>
    <lineage>
        <taxon>Bacteria</taxon>
        <taxon>Pseudomonadati</taxon>
        <taxon>Pseudomonadota</taxon>
        <taxon>Gammaproteobacteria</taxon>
        <taxon>Oceanospirillales</taxon>
        <taxon>Oceanospirillaceae</taxon>
        <taxon>Oceanobacter</taxon>
    </lineage>
</organism>
<reference evidence="2 3" key="1">
    <citation type="submission" date="2024-03" db="EMBL/GenBank/DDBJ databases">
        <title>High-quality draft genome sequence of Oceanobacter sp. wDCs-4.</title>
        <authorList>
            <person name="Dong C."/>
        </authorList>
    </citation>
    <scope>NUCLEOTIDE SEQUENCE [LARGE SCALE GENOMIC DNA]</scope>
    <source>
        <strain evidence="3">wDCs-4</strain>
    </source>
</reference>
<comment type="caution">
    <text evidence="2">The sequence shown here is derived from an EMBL/GenBank/DDBJ whole genome shotgun (WGS) entry which is preliminary data.</text>
</comment>
<accession>A0ABW8NES8</accession>
<evidence type="ECO:0000256" key="1">
    <source>
        <dbReference type="SAM" id="MobiDB-lite"/>
    </source>
</evidence>